<evidence type="ECO:0000259" key="1">
    <source>
        <dbReference type="Pfam" id="PF13456"/>
    </source>
</evidence>
<dbReference type="CDD" id="cd06222">
    <property type="entry name" value="RNase_H_like"/>
    <property type="match status" value="1"/>
</dbReference>
<feature type="domain" description="RNase H type-1" evidence="1">
    <location>
        <begin position="33"/>
        <end position="127"/>
    </location>
</feature>
<accession>B9SWR8</accession>
<dbReference type="PANTHER" id="PTHR47074:SF48">
    <property type="entry name" value="POLYNUCLEOTIDYL TRANSFERASE, RIBONUCLEASE H-LIKE SUPERFAMILY PROTEIN"/>
    <property type="match status" value="1"/>
</dbReference>
<protein>
    <recommendedName>
        <fullName evidence="1">RNase H type-1 domain-containing protein</fullName>
    </recommendedName>
</protein>
<gene>
    <name evidence="2" type="ORF">RCOM_0508480</name>
</gene>
<sequence>MVNEYKEHNSGESVSYTPGDTRWLPPSIGWKKDDKGEVCLAANRVHVGNYKAEEAEAFVMSWSLQTAVEKGYLRIKVESDCLSLISKLKADDEVLNELGSIVQYIKDQSRKFLEIKWCRVCRQGNMATHE</sequence>
<reference evidence="3" key="1">
    <citation type="journal article" date="2010" name="Nat. Biotechnol.">
        <title>Draft genome sequence of the oilseed species Ricinus communis.</title>
        <authorList>
            <person name="Chan A.P."/>
            <person name="Crabtree J."/>
            <person name="Zhao Q."/>
            <person name="Lorenzi H."/>
            <person name="Orvis J."/>
            <person name="Puiu D."/>
            <person name="Melake-Berhan A."/>
            <person name="Jones K.M."/>
            <person name="Redman J."/>
            <person name="Chen G."/>
            <person name="Cahoon E.B."/>
            <person name="Gedil M."/>
            <person name="Stanke M."/>
            <person name="Haas B.J."/>
            <person name="Wortman J.R."/>
            <person name="Fraser-Liggett C.M."/>
            <person name="Ravel J."/>
            <person name="Rabinowicz P.D."/>
        </authorList>
    </citation>
    <scope>NUCLEOTIDE SEQUENCE [LARGE SCALE GENOMIC DNA]</scope>
    <source>
        <strain evidence="3">cv. Hale</strain>
    </source>
</reference>
<dbReference type="InterPro" id="IPR052929">
    <property type="entry name" value="RNase_H-like_EbsB-rel"/>
</dbReference>
<name>B9SWR8_RICCO</name>
<dbReference type="Proteomes" id="UP000008311">
    <property type="component" value="Unassembled WGS sequence"/>
</dbReference>
<dbReference type="GO" id="GO:0004523">
    <property type="term" value="F:RNA-DNA hybrid ribonuclease activity"/>
    <property type="evidence" value="ECO:0007669"/>
    <property type="project" value="InterPro"/>
</dbReference>
<dbReference type="GO" id="GO:0003676">
    <property type="term" value="F:nucleic acid binding"/>
    <property type="evidence" value="ECO:0007669"/>
    <property type="project" value="InterPro"/>
</dbReference>
<dbReference type="AlphaFoldDB" id="B9SWR8"/>
<dbReference type="InterPro" id="IPR002156">
    <property type="entry name" value="RNaseH_domain"/>
</dbReference>
<organism evidence="2 3">
    <name type="scientific">Ricinus communis</name>
    <name type="common">Castor bean</name>
    <dbReference type="NCBI Taxonomy" id="3988"/>
    <lineage>
        <taxon>Eukaryota</taxon>
        <taxon>Viridiplantae</taxon>
        <taxon>Streptophyta</taxon>
        <taxon>Embryophyta</taxon>
        <taxon>Tracheophyta</taxon>
        <taxon>Spermatophyta</taxon>
        <taxon>Magnoliopsida</taxon>
        <taxon>eudicotyledons</taxon>
        <taxon>Gunneridae</taxon>
        <taxon>Pentapetalae</taxon>
        <taxon>rosids</taxon>
        <taxon>fabids</taxon>
        <taxon>Malpighiales</taxon>
        <taxon>Euphorbiaceae</taxon>
        <taxon>Acalyphoideae</taxon>
        <taxon>Acalypheae</taxon>
        <taxon>Ricinus</taxon>
    </lineage>
</organism>
<dbReference type="InParanoid" id="B9SWR8"/>
<dbReference type="InterPro" id="IPR044730">
    <property type="entry name" value="RNase_H-like_dom_plant"/>
</dbReference>
<proteinExistence type="predicted"/>
<keyword evidence="3" id="KW-1185">Reference proteome</keyword>
<dbReference type="Pfam" id="PF13456">
    <property type="entry name" value="RVT_3"/>
    <property type="match status" value="1"/>
</dbReference>
<dbReference type="PANTHER" id="PTHR47074">
    <property type="entry name" value="BNAC02G40300D PROTEIN"/>
    <property type="match status" value="1"/>
</dbReference>
<evidence type="ECO:0000313" key="3">
    <source>
        <dbReference type="Proteomes" id="UP000008311"/>
    </source>
</evidence>
<evidence type="ECO:0000313" key="2">
    <source>
        <dbReference type="EMBL" id="EEF31947.1"/>
    </source>
</evidence>
<dbReference type="EMBL" id="EQ974210">
    <property type="protein sequence ID" value="EEF31947.1"/>
    <property type="molecule type" value="Genomic_DNA"/>
</dbReference>